<keyword evidence="1" id="KW-0805">Transcription regulation</keyword>
<evidence type="ECO:0000256" key="1">
    <source>
        <dbReference type="ARBA" id="ARBA00023015"/>
    </source>
</evidence>
<sequence length="302" mass="35157">MKSKCINKLPSIKGDIVDNVYLKWFTNDEQFPFYIQYGGHKEDTPLHKHDDFTELVIVLNGNATHIVNSETYFIKKGNVFVINGPTYHAYQNPHEFKICNIMFRSEIIRSAGPDLCTSNGFQALFVLEPFYRNIHSFQSGLCLSIPSMEHVASIIFDMINEYNNKHQGYQTMLISKFMELVVYLSRQYDNQENGTDSNLMHLANAISYIEDHYLEPITLEDIAARSNISVRTLNRIFQSYYQTTPISYLQRLRLERARMLLRQSGHPITKISYDCGFNDSNYFTRQFSKTYGLSPKAFRLNQ</sequence>
<reference evidence="5 6" key="1">
    <citation type="submission" date="2018-07" db="EMBL/GenBank/DDBJ databases">
        <title>Genomic Encyclopedia of Type Strains, Phase III (KMG-III): the genomes of soil and plant-associated and newly described type strains.</title>
        <authorList>
            <person name="Whitman W."/>
        </authorList>
    </citation>
    <scope>NUCLEOTIDE SEQUENCE [LARGE SCALE GENOMIC DNA]</scope>
    <source>
        <strain evidence="5 6">CECT 7506</strain>
    </source>
</reference>
<dbReference type="InterPro" id="IPR014710">
    <property type="entry name" value="RmlC-like_jellyroll"/>
</dbReference>
<dbReference type="InterPro" id="IPR003313">
    <property type="entry name" value="AraC-bd"/>
</dbReference>
<dbReference type="Pfam" id="PF12833">
    <property type="entry name" value="HTH_18"/>
    <property type="match status" value="1"/>
</dbReference>
<feature type="domain" description="HTH araC/xylS-type" evidence="4">
    <location>
        <begin position="203"/>
        <end position="301"/>
    </location>
</feature>
<evidence type="ECO:0000256" key="3">
    <source>
        <dbReference type="ARBA" id="ARBA00023163"/>
    </source>
</evidence>
<evidence type="ECO:0000313" key="5">
    <source>
        <dbReference type="EMBL" id="RCW42486.1"/>
    </source>
</evidence>
<dbReference type="SMART" id="SM00342">
    <property type="entry name" value="HTH_ARAC"/>
    <property type="match status" value="1"/>
</dbReference>
<dbReference type="GO" id="GO:0043565">
    <property type="term" value="F:sequence-specific DNA binding"/>
    <property type="evidence" value="ECO:0007669"/>
    <property type="project" value="InterPro"/>
</dbReference>
<evidence type="ECO:0000259" key="4">
    <source>
        <dbReference type="PROSITE" id="PS01124"/>
    </source>
</evidence>
<protein>
    <submittedName>
        <fullName evidence="5">AraC family transcriptional regulator</fullName>
    </submittedName>
</protein>
<keyword evidence="6" id="KW-1185">Reference proteome</keyword>
<dbReference type="PANTHER" id="PTHR43280:SF2">
    <property type="entry name" value="HTH-TYPE TRANSCRIPTIONAL REGULATOR EXSA"/>
    <property type="match status" value="1"/>
</dbReference>
<dbReference type="EMBL" id="QPJD01000016">
    <property type="protein sequence ID" value="RCW42486.1"/>
    <property type="molecule type" value="Genomic_DNA"/>
</dbReference>
<dbReference type="PROSITE" id="PS00041">
    <property type="entry name" value="HTH_ARAC_FAMILY_1"/>
    <property type="match status" value="1"/>
</dbReference>
<accession>A0A368VRA0</accession>
<name>A0A368VRA0_9BACL</name>
<dbReference type="SUPFAM" id="SSF46689">
    <property type="entry name" value="Homeodomain-like"/>
    <property type="match status" value="2"/>
</dbReference>
<dbReference type="InterPro" id="IPR009057">
    <property type="entry name" value="Homeodomain-like_sf"/>
</dbReference>
<dbReference type="Proteomes" id="UP000252415">
    <property type="component" value="Unassembled WGS sequence"/>
</dbReference>
<dbReference type="InterPro" id="IPR018062">
    <property type="entry name" value="HTH_AraC-typ_CS"/>
</dbReference>
<dbReference type="Gene3D" id="1.10.10.60">
    <property type="entry name" value="Homeodomain-like"/>
    <property type="match status" value="2"/>
</dbReference>
<dbReference type="PANTHER" id="PTHR43280">
    <property type="entry name" value="ARAC-FAMILY TRANSCRIPTIONAL REGULATOR"/>
    <property type="match status" value="1"/>
</dbReference>
<dbReference type="AlphaFoldDB" id="A0A368VRA0"/>
<dbReference type="SUPFAM" id="SSF51215">
    <property type="entry name" value="Regulatory protein AraC"/>
    <property type="match status" value="1"/>
</dbReference>
<dbReference type="InterPro" id="IPR020449">
    <property type="entry name" value="Tscrpt_reg_AraC-type_HTH"/>
</dbReference>
<dbReference type="GO" id="GO:0003700">
    <property type="term" value="F:DNA-binding transcription factor activity"/>
    <property type="evidence" value="ECO:0007669"/>
    <property type="project" value="InterPro"/>
</dbReference>
<keyword evidence="3" id="KW-0804">Transcription</keyword>
<evidence type="ECO:0000256" key="2">
    <source>
        <dbReference type="ARBA" id="ARBA00023125"/>
    </source>
</evidence>
<dbReference type="InterPro" id="IPR018060">
    <property type="entry name" value="HTH_AraC"/>
</dbReference>
<comment type="caution">
    <text evidence="5">The sequence shown here is derived from an EMBL/GenBank/DDBJ whole genome shotgun (WGS) entry which is preliminary data.</text>
</comment>
<dbReference type="PRINTS" id="PR00032">
    <property type="entry name" value="HTHARAC"/>
</dbReference>
<evidence type="ECO:0000313" key="6">
    <source>
        <dbReference type="Proteomes" id="UP000252415"/>
    </source>
</evidence>
<gene>
    <name evidence="5" type="ORF">DFP97_11648</name>
</gene>
<proteinExistence type="predicted"/>
<dbReference type="Gene3D" id="2.60.120.10">
    <property type="entry name" value="Jelly Rolls"/>
    <property type="match status" value="1"/>
</dbReference>
<dbReference type="InterPro" id="IPR037923">
    <property type="entry name" value="HTH-like"/>
</dbReference>
<organism evidence="5 6">
    <name type="scientific">Paenibacillus prosopidis</name>
    <dbReference type="NCBI Taxonomy" id="630520"/>
    <lineage>
        <taxon>Bacteria</taxon>
        <taxon>Bacillati</taxon>
        <taxon>Bacillota</taxon>
        <taxon>Bacilli</taxon>
        <taxon>Bacillales</taxon>
        <taxon>Paenibacillaceae</taxon>
        <taxon>Paenibacillus</taxon>
    </lineage>
</organism>
<keyword evidence="2" id="KW-0238">DNA-binding</keyword>
<dbReference type="PROSITE" id="PS01124">
    <property type="entry name" value="HTH_ARAC_FAMILY_2"/>
    <property type="match status" value="1"/>
</dbReference>
<dbReference type="Pfam" id="PF02311">
    <property type="entry name" value="AraC_binding"/>
    <property type="match status" value="1"/>
</dbReference>